<dbReference type="PANTHER" id="PTHR32487:SF0">
    <property type="entry name" value="3-OXO-DELTA(4,5)-STEROID 5-BETA-REDUCTASE"/>
    <property type="match status" value="1"/>
</dbReference>
<feature type="domain" description="NAD-dependent epimerase/dehydratase" evidence="1">
    <location>
        <begin position="6"/>
        <end position="242"/>
    </location>
</feature>
<dbReference type="Gene3D" id="3.40.50.720">
    <property type="entry name" value="NAD(P)-binding Rossmann-like Domain"/>
    <property type="match status" value="1"/>
</dbReference>
<dbReference type="EMBL" id="NHRY01000139">
    <property type="protein sequence ID" value="PPQ33768.1"/>
    <property type="molecule type" value="Genomic_DNA"/>
</dbReference>
<dbReference type="Pfam" id="PF01370">
    <property type="entry name" value="Epimerase"/>
    <property type="match status" value="1"/>
</dbReference>
<proteinExistence type="predicted"/>
<keyword evidence="3" id="KW-1185">Reference proteome</keyword>
<dbReference type="InterPro" id="IPR001509">
    <property type="entry name" value="Epimerase_deHydtase"/>
</dbReference>
<dbReference type="OrthoDB" id="4392084at2"/>
<protein>
    <submittedName>
        <fullName evidence="2">Nucleoside-diphosphate sugar epimerase</fullName>
    </submittedName>
</protein>
<dbReference type="Proteomes" id="UP000239724">
    <property type="component" value="Unassembled WGS sequence"/>
</dbReference>
<dbReference type="InterPro" id="IPR036291">
    <property type="entry name" value="NAD(P)-bd_dom_sf"/>
</dbReference>
<reference evidence="2 3" key="1">
    <citation type="journal article" date="2018" name="Arch. Microbiol.">
        <title>New insights into the metabolic potential of the phototrophic purple bacterium Rhodopila globiformis DSM 161(T) from its draft genome sequence and evidence for a vanadium-dependent nitrogenase.</title>
        <authorList>
            <person name="Imhoff J.F."/>
            <person name="Rahn T."/>
            <person name="Kunzel S."/>
            <person name="Neulinger S.C."/>
        </authorList>
    </citation>
    <scope>NUCLEOTIDE SEQUENCE [LARGE SCALE GENOMIC DNA]</scope>
    <source>
        <strain evidence="2 3">DSM 161</strain>
    </source>
</reference>
<gene>
    <name evidence="2" type="ORF">CCS01_13510</name>
</gene>
<evidence type="ECO:0000313" key="2">
    <source>
        <dbReference type="EMBL" id="PPQ33768.1"/>
    </source>
</evidence>
<dbReference type="AlphaFoldDB" id="A0A2S6NGL0"/>
<organism evidence="2 3">
    <name type="scientific">Rhodopila globiformis</name>
    <name type="common">Rhodopseudomonas globiformis</name>
    <dbReference type="NCBI Taxonomy" id="1071"/>
    <lineage>
        <taxon>Bacteria</taxon>
        <taxon>Pseudomonadati</taxon>
        <taxon>Pseudomonadota</taxon>
        <taxon>Alphaproteobacteria</taxon>
        <taxon>Acetobacterales</taxon>
        <taxon>Acetobacteraceae</taxon>
        <taxon>Rhodopila</taxon>
    </lineage>
</organism>
<evidence type="ECO:0000313" key="3">
    <source>
        <dbReference type="Proteomes" id="UP000239724"/>
    </source>
</evidence>
<sequence length="359" mass="39159">MACKTVLVAGATGLVGHAALKHFAAEPETGVIALSRRPPGIASARHLALDMADAAACADAAASLREVTHLVYAALFELPGLVEGWRNAQQIATNDRMLRNLLGPLLHAAPGLRHVTLLQGTKAYGVHVRPLAVPAREGRSEMRQQPNFYWQQEDYLREARHGRDWRFTILRPVLVIGEAIGGAMNLIPALGAYAAVMRERGPILPYPGGAERVSQAVDADLLARAIAWAGEAAAAQDEVFNVTNGDVFTWPNVWPAIADAVGMRTGPDEPFLLQSLGRADWDRARQRHELASPGLGDFVGLSLEYADYQMRYGHADPGPPSIVSTIKIMQAGFHTVMDTEAMFRKWFAVFQQKRLLPPR</sequence>
<dbReference type="SUPFAM" id="SSF51735">
    <property type="entry name" value="NAD(P)-binding Rossmann-fold domains"/>
    <property type="match status" value="1"/>
</dbReference>
<name>A0A2S6NGL0_RHOGL</name>
<accession>A0A2S6NGL0</accession>
<dbReference type="PANTHER" id="PTHR32487">
    <property type="entry name" value="3-OXO-DELTA(4,5)-STEROID 5-BETA-REDUCTASE"/>
    <property type="match status" value="1"/>
</dbReference>
<evidence type="ECO:0000259" key="1">
    <source>
        <dbReference type="Pfam" id="PF01370"/>
    </source>
</evidence>
<comment type="caution">
    <text evidence="2">The sequence shown here is derived from an EMBL/GenBank/DDBJ whole genome shotgun (WGS) entry which is preliminary data.</text>
</comment>
<dbReference type="RefSeq" id="WP_104519454.1">
    <property type="nucleotide sequence ID" value="NZ_NHRY01000139.1"/>
</dbReference>